<feature type="transmembrane region" description="Helical" evidence="2">
    <location>
        <begin position="252"/>
        <end position="270"/>
    </location>
</feature>
<keyword evidence="5" id="KW-1185">Reference proteome</keyword>
<comment type="caution">
    <text evidence="4">The sequence shown here is derived from an EMBL/GenBank/DDBJ whole genome shotgun (WGS) entry which is preliminary data.</text>
</comment>
<dbReference type="GO" id="GO:0009103">
    <property type="term" value="P:lipopolysaccharide biosynthetic process"/>
    <property type="evidence" value="ECO:0007669"/>
    <property type="project" value="TreeGrafter"/>
</dbReference>
<sequence length="414" mass="45461">MVTARVDDLDVPTNRKDAKVLARIPALTGLRWWAALGVFLYHAVTLPGIFAPSATMKPIQFILAPAGSLGVSFFFVLSGFVLTWSARPKDTPVSFWRRRAVRIYPNHWAGLLLAVGVMVLVSDYTQLHDVVRVALLVQTWTPSFIVATGVNGVSWTLACEMFFYLCFPLLILLIRKIAPARLYYWAAGIVAAVFLFPVLTSLLPAQPVMPYGPPVSEAASWFVERFPVTRMAEFALGIVLARIVLAGRWFRLPSWIAWAVLAAGYVVAMYNQGNLYGRIAITLIPVAVLVANAATSDVAGRPSLASRPTMVFLGNVSFAFYIVHLTVLSNIGRLFPAARTTAIGFGIMVLALVVTFALAWLLHVAVEKPVYRRFATSRAERNAVPDGPTEGRDARQAEHHEAGRDARQTQTPVN</sequence>
<feature type="transmembrane region" description="Helical" evidence="2">
    <location>
        <begin position="276"/>
        <end position="299"/>
    </location>
</feature>
<feature type="compositionally biased region" description="Basic and acidic residues" evidence="1">
    <location>
        <begin position="379"/>
        <end position="407"/>
    </location>
</feature>
<keyword evidence="2" id="KW-0812">Transmembrane</keyword>
<keyword evidence="2" id="KW-0472">Membrane</keyword>
<proteinExistence type="predicted"/>
<name>A0A919UD13_9ACTN</name>
<dbReference type="GO" id="GO:0016747">
    <property type="term" value="F:acyltransferase activity, transferring groups other than amino-acyl groups"/>
    <property type="evidence" value="ECO:0007669"/>
    <property type="project" value="InterPro"/>
</dbReference>
<feature type="transmembrane region" description="Helical" evidence="2">
    <location>
        <begin position="311"/>
        <end position="331"/>
    </location>
</feature>
<evidence type="ECO:0000313" key="5">
    <source>
        <dbReference type="Proteomes" id="UP000660611"/>
    </source>
</evidence>
<feature type="transmembrane region" description="Helical" evidence="2">
    <location>
        <begin position="144"/>
        <end position="170"/>
    </location>
</feature>
<feature type="domain" description="Acyltransferase 3" evidence="3">
    <location>
        <begin position="25"/>
        <end position="363"/>
    </location>
</feature>
<accession>A0A919UD13</accession>
<feature type="transmembrane region" description="Helical" evidence="2">
    <location>
        <begin position="182"/>
        <end position="205"/>
    </location>
</feature>
<reference evidence="4" key="1">
    <citation type="submission" date="2021-01" db="EMBL/GenBank/DDBJ databases">
        <title>Whole genome shotgun sequence of Dactylosporangium siamense NBRC 106093.</title>
        <authorList>
            <person name="Komaki H."/>
            <person name="Tamura T."/>
        </authorList>
    </citation>
    <scope>NUCLEOTIDE SEQUENCE</scope>
    <source>
        <strain evidence="4">NBRC 106093</strain>
    </source>
</reference>
<feature type="transmembrane region" description="Helical" evidence="2">
    <location>
        <begin position="62"/>
        <end position="86"/>
    </location>
</feature>
<dbReference type="Pfam" id="PF01757">
    <property type="entry name" value="Acyl_transf_3"/>
    <property type="match status" value="1"/>
</dbReference>
<gene>
    <name evidence="4" type="ORF">Dsi01nite_052410</name>
</gene>
<evidence type="ECO:0000313" key="4">
    <source>
        <dbReference type="EMBL" id="GIG47200.1"/>
    </source>
</evidence>
<dbReference type="GO" id="GO:0016020">
    <property type="term" value="C:membrane"/>
    <property type="evidence" value="ECO:0007669"/>
    <property type="project" value="TreeGrafter"/>
</dbReference>
<dbReference type="InterPro" id="IPR050879">
    <property type="entry name" value="Acyltransferase_3"/>
</dbReference>
<feature type="transmembrane region" description="Helical" evidence="2">
    <location>
        <begin position="343"/>
        <end position="366"/>
    </location>
</feature>
<dbReference type="EMBL" id="BONQ01000081">
    <property type="protein sequence ID" value="GIG47200.1"/>
    <property type="molecule type" value="Genomic_DNA"/>
</dbReference>
<evidence type="ECO:0000259" key="3">
    <source>
        <dbReference type="Pfam" id="PF01757"/>
    </source>
</evidence>
<protein>
    <submittedName>
        <fullName evidence="4">Acyltransferase</fullName>
    </submittedName>
</protein>
<dbReference type="AlphaFoldDB" id="A0A919UD13"/>
<dbReference type="Proteomes" id="UP000660611">
    <property type="component" value="Unassembled WGS sequence"/>
</dbReference>
<dbReference type="PANTHER" id="PTHR23028">
    <property type="entry name" value="ACETYLTRANSFERASE"/>
    <property type="match status" value="1"/>
</dbReference>
<keyword evidence="2" id="KW-1133">Transmembrane helix</keyword>
<dbReference type="InterPro" id="IPR002656">
    <property type="entry name" value="Acyl_transf_3_dom"/>
</dbReference>
<keyword evidence="4" id="KW-0012">Acyltransferase</keyword>
<evidence type="ECO:0000256" key="1">
    <source>
        <dbReference type="SAM" id="MobiDB-lite"/>
    </source>
</evidence>
<feature type="region of interest" description="Disordered" evidence="1">
    <location>
        <begin position="379"/>
        <end position="414"/>
    </location>
</feature>
<evidence type="ECO:0000256" key="2">
    <source>
        <dbReference type="SAM" id="Phobius"/>
    </source>
</evidence>
<dbReference type="RefSeq" id="WP_203848929.1">
    <property type="nucleotide sequence ID" value="NZ_BAAAVW010000017.1"/>
</dbReference>
<feature type="transmembrane region" description="Helical" evidence="2">
    <location>
        <begin position="32"/>
        <end position="50"/>
    </location>
</feature>
<keyword evidence="4" id="KW-0808">Transferase</keyword>
<feature type="transmembrane region" description="Helical" evidence="2">
    <location>
        <begin position="107"/>
        <end position="124"/>
    </location>
</feature>
<dbReference type="PANTHER" id="PTHR23028:SF53">
    <property type="entry name" value="ACYL_TRANSF_3 DOMAIN-CONTAINING PROTEIN"/>
    <property type="match status" value="1"/>
</dbReference>
<organism evidence="4 5">
    <name type="scientific">Dactylosporangium siamense</name>
    <dbReference type="NCBI Taxonomy" id="685454"/>
    <lineage>
        <taxon>Bacteria</taxon>
        <taxon>Bacillati</taxon>
        <taxon>Actinomycetota</taxon>
        <taxon>Actinomycetes</taxon>
        <taxon>Micromonosporales</taxon>
        <taxon>Micromonosporaceae</taxon>
        <taxon>Dactylosporangium</taxon>
    </lineage>
</organism>